<dbReference type="Pfam" id="PF16065">
    <property type="entry name" value="DUF4807"/>
    <property type="match status" value="1"/>
</dbReference>
<dbReference type="EMBL" id="GG666558">
    <property type="protein sequence ID" value="EEN55576.1"/>
    <property type="molecule type" value="Genomic_DNA"/>
</dbReference>
<accession>C3YVP2</accession>
<dbReference type="AlphaFoldDB" id="C3YVP2"/>
<evidence type="ECO:0008006" key="2">
    <source>
        <dbReference type="Google" id="ProtNLM"/>
    </source>
</evidence>
<dbReference type="PANTHER" id="PTHR36693">
    <property type="entry name" value="GH02722P"/>
    <property type="match status" value="1"/>
</dbReference>
<gene>
    <name evidence="1" type="ORF">BRAFLDRAFT_77666</name>
</gene>
<dbReference type="InterPro" id="IPR032072">
    <property type="entry name" value="DUF4807"/>
</dbReference>
<name>C3YVP2_BRAFL</name>
<protein>
    <recommendedName>
        <fullName evidence="2">Anaphase-promoting complex subunit 5</fullName>
    </recommendedName>
</protein>
<reference evidence="1" key="1">
    <citation type="journal article" date="2008" name="Nature">
        <title>The amphioxus genome and the evolution of the chordate karyotype.</title>
        <authorList>
            <consortium name="US DOE Joint Genome Institute (JGI-PGF)"/>
            <person name="Putnam N.H."/>
            <person name="Butts T."/>
            <person name="Ferrier D.E.K."/>
            <person name="Furlong R.F."/>
            <person name="Hellsten U."/>
            <person name="Kawashima T."/>
            <person name="Robinson-Rechavi M."/>
            <person name="Shoguchi E."/>
            <person name="Terry A."/>
            <person name="Yu J.-K."/>
            <person name="Benito-Gutierrez E.L."/>
            <person name="Dubchak I."/>
            <person name="Garcia-Fernandez J."/>
            <person name="Gibson-Brown J.J."/>
            <person name="Grigoriev I.V."/>
            <person name="Horton A.C."/>
            <person name="de Jong P.J."/>
            <person name="Jurka J."/>
            <person name="Kapitonov V.V."/>
            <person name="Kohara Y."/>
            <person name="Kuroki Y."/>
            <person name="Lindquist E."/>
            <person name="Lucas S."/>
            <person name="Osoegawa K."/>
            <person name="Pennacchio L.A."/>
            <person name="Salamov A.A."/>
            <person name="Satou Y."/>
            <person name="Sauka-Spengler T."/>
            <person name="Schmutz J."/>
            <person name="Shin-I T."/>
            <person name="Toyoda A."/>
            <person name="Bronner-Fraser M."/>
            <person name="Fujiyama A."/>
            <person name="Holland L.Z."/>
            <person name="Holland P.W.H."/>
            <person name="Satoh N."/>
            <person name="Rokhsar D.S."/>
        </authorList>
    </citation>
    <scope>NUCLEOTIDE SEQUENCE [LARGE SCALE GENOMIC DNA]</scope>
    <source>
        <strain evidence="1">S238N-H82</strain>
        <tissue evidence="1">Testes</tissue>
    </source>
</reference>
<feature type="non-terminal residue" evidence="1">
    <location>
        <position position="171"/>
    </location>
</feature>
<organism>
    <name type="scientific">Branchiostoma floridae</name>
    <name type="common">Florida lancelet</name>
    <name type="synonym">Amphioxus</name>
    <dbReference type="NCBI Taxonomy" id="7739"/>
    <lineage>
        <taxon>Eukaryota</taxon>
        <taxon>Metazoa</taxon>
        <taxon>Chordata</taxon>
        <taxon>Cephalochordata</taxon>
        <taxon>Leptocardii</taxon>
        <taxon>Amphioxiformes</taxon>
        <taxon>Branchiostomatidae</taxon>
        <taxon>Branchiostoma</taxon>
    </lineage>
</organism>
<dbReference type="eggNOG" id="ENOG502S1K4">
    <property type="taxonomic scope" value="Eukaryota"/>
</dbReference>
<dbReference type="PANTHER" id="PTHR36693:SF1">
    <property type="entry name" value="GH02722P"/>
    <property type="match status" value="1"/>
</dbReference>
<dbReference type="STRING" id="7739.C3YVP2"/>
<dbReference type="InParanoid" id="C3YVP2"/>
<sequence length="171" mass="19053">MVSWNVNQEGQPHLVTADQEIIKNMQLLQLQGSASSFSNSESEKILSVCVTLKDSDTTVPVVLQLQEPINTGTQRDLCWSKRLHPLVTQKIHLENLFSYLCTLGGAYSAMGDYNSYHLKIASTLGDPVLLACCCLWYAISLMQKGHFKQAQHIVSKQYQFSKTSAAGCNQR</sequence>
<proteinExistence type="predicted"/>
<evidence type="ECO:0000313" key="1">
    <source>
        <dbReference type="EMBL" id="EEN55576.1"/>
    </source>
</evidence>